<feature type="transmembrane region" description="Helical" evidence="4">
    <location>
        <begin position="12"/>
        <end position="33"/>
    </location>
</feature>
<evidence type="ECO:0000259" key="5">
    <source>
        <dbReference type="PROSITE" id="PS51118"/>
    </source>
</evidence>
<evidence type="ECO:0000256" key="1">
    <source>
        <dbReference type="ARBA" id="ARBA00023015"/>
    </source>
</evidence>
<keyword evidence="3" id="KW-0804">Transcription</keyword>
<proteinExistence type="predicted"/>
<name>A0ABW7CA74_9CYAN</name>
<gene>
    <name evidence="6" type="ORF">VPK24_10345</name>
</gene>
<feature type="domain" description="HTH hxlR-type" evidence="5">
    <location>
        <begin position="11"/>
        <end position="110"/>
    </location>
</feature>
<dbReference type="Proteomes" id="UP001604335">
    <property type="component" value="Unassembled WGS sequence"/>
</dbReference>
<dbReference type="Pfam" id="PF01638">
    <property type="entry name" value="HxlR"/>
    <property type="match status" value="1"/>
</dbReference>
<organism evidence="6 7">
    <name type="scientific">Limnothrix redekei LRLZ20PSL1</name>
    <dbReference type="NCBI Taxonomy" id="3112953"/>
    <lineage>
        <taxon>Bacteria</taxon>
        <taxon>Bacillati</taxon>
        <taxon>Cyanobacteriota</taxon>
        <taxon>Cyanophyceae</taxon>
        <taxon>Pseudanabaenales</taxon>
        <taxon>Pseudanabaenaceae</taxon>
        <taxon>Limnothrix</taxon>
    </lineage>
</organism>
<dbReference type="InterPro" id="IPR036390">
    <property type="entry name" value="WH_DNA-bd_sf"/>
</dbReference>
<evidence type="ECO:0000256" key="3">
    <source>
        <dbReference type="ARBA" id="ARBA00023163"/>
    </source>
</evidence>
<dbReference type="PANTHER" id="PTHR33204:SF37">
    <property type="entry name" value="HTH-TYPE TRANSCRIPTIONAL REGULATOR YODB"/>
    <property type="match status" value="1"/>
</dbReference>
<keyword evidence="2" id="KW-0238">DNA-binding</keyword>
<keyword evidence="4" id="KW-0472">Membrane</keyword>
<reference evidence="7" key="1">
    <citation type="journal article" date="2024" name="Algal Res.">
        <title>Biochemical, toxicological and genomic investigation of a high-biomass producing Limnothrix strain isolated from Italian shallow drinking water reservoir.</title>
        <authorList>
            <person name="Simonazzi M."/>
            <person name="Shishido T.K."/>
            <person name="Delbaje E."/>
            <person name="Wahlsten M."/>
            <person name="Fewer D.P."/>
            <person name="Sivonen K."/>
            <person name="Pezzolesi L."/>
            <person name="Pistocchi R."/>
        </authorList>
    </citation>
    <scope>NUCLEOTIDE SEQUENCE [LARGE SCALE GENOMIC DNA]</scope>
    <source>
        <strain evidence="7">LRLZ20PSL1</strain>
    </source>
</reference>
<dbReference type="RefSeq" id="WP_393012885.1">
    <property type="nucleotide sequence ID" value="NZ_JAZAQF010000059.1"/>
</dbReference>
<evidence type="ECO:0000256" key="2">
    <source>
        <dbReference type="ARBA" id="ARBA00023125"/>
    </source>
</evidence>
<accession>A0ABW7CA74</accession>
<dbReference type="InterPro" id="IPR036388">
    <property type="entry name" value="WH-like_DNA-bd_sf"/>
</dbReference>
<dbReference type="EMBL" id="JAZAQF010000059">
    <property type="protein sequence ID" value="MFG3818035.1"/>
    <property type="molecule type" value="Genomic_DNA"/>
</dbReference>
<dbReference type="PROSITE" id="PS51118">
    <property type="entry name" value="HTH_HXLR"/>
    <property type="match status" value="1"/>
</dbReference>
<evidence type="ECO:0000313" key="7">
    <source>
        <dbReference type="Proteomes" id="UP001604335"/>
    </source>
</evidence>
<keyword evidence="1" id="KW-0805">Transcription regulation</keyword>
<evidence type="ECO:0000313" key="6">
    <source>
        <dbReference type="EMBL" id="MFG3818035.1"/>
    </source>
</evidence>
<dbReference type="SUPFAM" id="SSF46785">
    <property type="entry name" value="Winged helix' DNA-binding domain"/>
    <property type="match status" value="1"/>
</dbReference>
<dbReference type="InterPro" id="IPR002577">
    <property type="entry name" value="HTH_HxlR"/>
</dbReference>
<evidence type="ECO:0000256" key="4">
    <source>
        <dbReference type="SAM" id="Phobius"/>
    </source>
</evidence>
<keyword evidence="7" id="KW-1185">Reference proteome</keyword>
<keyword evidence="4" id="KW-1133">Transmembrane helix</keyword>
<dbReference type="PANTHER" id="PTHR33204">
    <property type="entry name" value="TRANSCRIPTIONAL REGULATOR, MARR FAMILY"/>
    <property type="match status" value="1"/>
</dbReference>
<protein>
    <submittedName>
        <fullName evidence="6">Helix-turn-helix domain-containing protein</fullName>
    </submittedName>
</protein>
<comment type="caution">
    <text evidence="6">The sequence shown here is derived from an EMBL/GenBank/DDBJ whole genome shotgun (WGS) entry which is preliminary data.</text>
</comment>
<dbReference type="Gene3D" id="1.10.10.10">
    <property type="entry name" value="Winged helix-like DNA-binding domain superfamily/Winged helix DNA-binding domain"/>
    <property type="match status" value="1"/>
</dbReference>
<sequence length="128" mass="14362">MPRPSKEVKRCPVSLLMDILSGPWTLYLLWVLAMEGPIRFGALKRQVEGISTKVLTERLRLLEREGLIYRHYEATVPPQVSYGLTDRGSELVQVLDLLGDLAQHWYGDSAIAPLNPDSETGAIVVDYP</sequence>
<keyword evidence="4" id="KW-0812">Transmembrane</keyword>